<dbReference type="NCBIfam" id="TIGR03002">
    <property type="entry name" value="outer_YhbN_LptA"/>
    <property type="match status" value="1"/>
</dbReference>
<dbReference type="PANTHER" id="PTHR36504:SF1">
    <property type="entry name" value="LIPOPOLYSACCHARIDE EXPORT SYSTEM PROTEIN LPTA"/>
    <property type="match status" value="1"/>
</dbReference>
<reference evidence="5" key="1">
    <citation type="submission" date="2018-06" db="EMBL/GenBank/DDBJ databases">
        <authorList>
            <person name="Zhirakovskaya E."/>
        </authorList>
    </citation>
    <scope>NUCLEOTIDE SEQUENCE</scope>
</reference>
<keyword evidence="2" id="KW-0732">Signal</keyword>
<evidence type="ECO:0000313" key="5">
    <source>
        <dbReference type="EMBL" id="VAW89690.1"/>
    </source>
</evidence>
<dbReference type="AlphaFoldDB" id="A0A3B0ZKQ4"/>
<dbReference type="Gene3D" id="2.60.450.10">
    <property type="entry name" value="Lipopolysaccharide (LPS) transport protein A like domain"/>
    <property type="match status" value="1"/>
</dbReference>
<evidence type="ECO:0000256" key="1">
    <source>
        <dbReference type="ARBA" id="ARBA00022448"/>
    </source>
</evidence>
<dbReference type="GO" id="GO:0015920">
    <property type="term" value="P:lipopolysaccharide transport"/>
    <property type="evidence" value="ECO:0007669"/>
    <property type="project" value="InterPro"/>
</dbReference>
<sequence length="167" mass="18736">MAVLFSMQLAAAETDRKAPVLIEASEVLIDEPKGISTYRGEVLFQQGEMSLRADQVSVFSSDRSLHRIEAEGTPVFFEIKSDNGKTTRAEAKKMSYQMSDGHLLMEGNAQLWQKGNHFSGGRIEFDVYNDRILASGQGHEQQRVRVVIQPEVLHQKSRSEPDGAKRE</sequence>
<feature type="domain" description="Organic solvent tolerance-like N-terminal" evidence="4">
    <location>
        <begin position="22"/>
        <end position="127"/>
    </location>
</feature>
<dbReference type="InterPro" id="IPR005653">
    <property type="entry name" value="OstA-like_N"/>
</dbReference>
<accession>A0A3B0ZKQ4</accession>
<dbReference type="GO" id="GO:0009279">
    <property type="term" value="C:cell outer membrane"/>
    <property type="evidence" value="ECO:0007669"/>
    <property type="project" value="TreeGrafter"/>
</dbReference>
<dbReference type="EMBL" id="UOFP01000285">
    <property type="protein sequence ID" value="VAW89690.1"/>
    <property type="molecule type" value="Genomic_DNA"/>
</dbReference>
<organism evidence="5">
    <name type="scientific">hydrothermal vent metagenome</name>
    <dbReference type="NCBI Taxonomy" id="652676"/>
    <lineage>
        <taxon>unclassified sequences</taxon>
        <taxon>metagenomes</taxon>
        <taxon>ecological metagenomes</taxon>
    </lineage>
</organism>
<proteinExistence type="inferred from homology"/>
<evidence type="ECO:0000259" key="4">
    <source>
        <dbReference type="Pfam" id="PF03968"/>
    </source>
</evidence>
<dbReference type="GO" id="GO:0030288">
    <property type="term" value="C:outer membrane-bounded periplasmic space"/>
    <property type="evidence" value="ECO:0007669"/>
    <property type="project" value="TreeGrafter"/>
</dbReference>
<name>A0A3B0ZKQ4_9ZZZZ</name>
<dbReference type="PANTHER" id="PTHR36504">
    <property type="entry name" value="LIPOPOLYSACCHARIDE EXPORT SYSTEM PROTEIN LPTA"/>
    <property type="match status" value="1"/>
</dbReference>
<dbReference type="InterPro" id="IPR014340">
    <property type="entry name" value="LptA"/>
</dbReference>
<dbReference type="GO" id="GO:0017089">
    <property type="term" value="F:glycolipid transfer activity"/>
    <property type="evidence" value="ECO:0007669"/>
    <property type="project" value="TreeGrafter"/>
</dbReference>
<evidence type="ECO:0000256" key="2">
    <source>
        <dbReference type="ARBA" id="ARBA00022729"/>
    </source>
</evidence>
<keyword evidence="1" id="KW-0813">Transport</keyword>
<protein>
    <recommendedName>
        <fullName evidence="4">Organic solvent tolerance-like N-terminal domain-containing protein</fullName>
    </recommendedName>
</protein>
<keyword evidence="3" id="KW-0574">Periplasm</keyword>
<dbReference type="GO" id="GO:0001530">
    <property type="term" value="F:lipopolysaccharide binding"/>
    <property type="evidence" value="ECO:0007669"/>
    <property type="project" value="InterPro"/>
</dbReference>
<dbReference type="Pfam" id="PF03968">
    <property type="entry name" value="LptD_N"/>
    <property type="match status" value="1"/>
</dbReference>
<dbReference type="HAMAP" id="MF_01914">
    <property type="entry name" value="LPS_assembly_LptA"/>
    <property type="match status" value="1"/>
</dbReference>
<evidence type="ECO:0000256" key="3">
    <source>
        <dbReference type="ARBA" id="ARBA00022764"/>
    </source>
</evidence>
<dbReference type="InterPro" id="IPR052037">
    <property type="entry name" value="LPS_export_LptA"/>
</dbReference>
<gene>
    <name evidence="5" type="ORF">MNBD_GAMMA18-1673</name>
</gene>